<evidence type="ECO:0000256" key="1">
    <source>
        <dbReference type="ARBA" id="ARBA00004123"/>
    </source>
</evidence>
<feature type="compositionally biased region" description="Low complexity" evidence="6">
    <location>
        <begin position="351"/>
        <end position="367"/>
    </location>
</feature>
<organism evidence="8 9">
    <name type="scientific">Apatococcus lobatus</name>
    <dbReference type="NCBI Taxonomy" id="904363"/>
    <lineage>
        <taxon>Eukaryota</taxon>
        <taxon>Viridiplantae</taxon>
        <taxon>Chlorophyta</taxon>
        <taxon>core chlorophytes</taxon>
        <taxon>Trebouxiophyceae</taxon>
        <taxon>Chlorellales</taxon>
        <taxon>Chlorellaceae</taxon>
        <taxon>Apatococcus</taxon>
    </lineage>
</organism>
<dbReference type="InterPro" id="IPR057941">
    <property type="entry name" value="TPR_TNPO3_IPO13_2nd"/>
</dbReference>
<dbReference type="Pfam" id="PF24140">
    <property type="entry name" value="TPR_TNPO3_IPO13_3rd"/>
    <property type="match status" value="1"/>
</dbReference>
<dbReference type="InterPro" id="IPR058537">
    <property type="entry name" value="TPR_TNPO3_IPO13_4th"/>
</dbReference>
<accession>A0AAW1QCG6</accession>
<dbReference type="Pfam" id="PF24139">
    <property type="entry name" value="TPR_TNPO3_IPO13_4th"/>
    <property type="match status" value="1"/>
</dbReference>
<sequence length="905" mass="98165">MAQQQLFEAVQALYHHPDEKVKKQANEWLEAWQQAPESWQVSTSVLEASDGSTEAQYFCAVTLRTKVQRDFEELPNAAVPQLRDTLLHLLVKHGGSNAPIRKQLCLAIAGLVAHVPAEQWGPTGVLGWLVSRMQHEQQDLALKCLLELLTILPQEASSHRPAIRPERRRQLTAEMTACAPQAIALLTDCLKKHGKQNRAEVLEAFKEWLRTSATLIKTPDMASHPPVELIYATSAKGSPAPDVLPLVQVLVGAVMSLRGQFTAAVQQAQAAQLANPEDAHTAGEDDEAAKGMARLFAEVGESYTDLIASGDPAAMAPVEALLQVASHPDDGICSMSFSFWHRLSVHLTSSFSSGRKSRSSSQDGGKSAQPVDRRELFKPAFRHLVSLIQERVKYPAGFDKWQKDDRADFKDMRYAVADTLCDAAHMLGGSETISHLSQPLQRVSSTVASGGQFEWQAAEAALYCIRSVHKVTPPSGDGWLLALFRSLPDLPPEPELRYTAAMTISDYADWLGATFRSGKGQDILPLLLQMLVAVLGQKDAASAGALALRNLCDSCGDQLASCLDSLLQLYRQMQSAGAAGHSNGLTLSEDDIQQMGVAVALAVSSLPVSQRRAGLQAMLDPVLTPLQQLVQQLPASAQPPTGQQTTGTGRHPQAAQSALVLALVDRLTVVFRHVDEPEAVAEAFGKAWPTIAALLDRFQGDPDAMERITRAPRYALRRTGKSGAVLLPVLYNSLPSHFARVQHSCLLYVASELIKVFGNDPAQNASLGKMLEQMLGSAARNLRNLQAFSDKPDLADDTFLLAGRALHYCPASIATSSLLPLLLESATQGLLVQHREACQSWLSFLTRLCVCGALPVGRIPDICDALFAILKVGLTLLGPVSIQCMTYATASTHPSRSSEPWRDKQ</sequence>
<dbReference type="GO" id="GO:0005634">
    <property type="term" value="C:nucleus"/>
    <property type="evidence" value="ECO:0007669"/>
    <property type="project" value="UniProtKB-SubCell"/>
</dbReference>
<evidence type="ECO:0000256" key="5">
    <source>
        <dbReference type="ARBA" id="ARBA00023242"/>
    </source>
</evidence>
<dbReference type="EMBL" id="JALJOS010000053">
    <property type="protein sequence ID" value="KAK9818888.1"/>
    <property type="molecule type" value="Genomic_DNA"/>
</dbReference>
<dbReference type="GO" id="GO:0031267">
    <property type="term" value="F:small GTPase binding"/>
    <property type="evidence" value="ECO:0007669"/>
    <property type="project" value="InterPro"/>
</dbReference>
<evidence type="ECO:0000256" key="6">
    <source>
        <dbReference type="SAM" id="MobiDB-lite"/>
    </source>
</evidence>
<dbReference type="SMART" id="SM00913">
    <property type="entry name" value="IBN_N"/>
    <property type="match status" value="1"/>
</dbReference>
<evidence type="ECO:0000256" key="4">
    <source>
        <dbReference type="ARBA" id="ARBA00022927"/>
    </source>
</evidence>
<dbReference type="SUPFAM" id="SSF48371">
    <property type="entry name" value="ARM repeat"/>
    <property type="match status" value="1"/>
</dbReference>
<evidence type="ECO:0000313" key="9">
    <source>
        <dbReference type="Proteomes" id="UP001438707"/>
    </source>
</evidence>
<evidence type="ECO:0000259" key="7">
    <source>
        <dbReference type="PROSITE" id="PS50166"/>
    </source>
</evidence>
<dbReference type="Proteomes" id="UP001438707">
    <property type="component" value="Unassembled WGS sequence"/>
</dbReference>
<keyword evidence="9" id="KW-1185">Reference proteome</keyword>
<comment type="subcellular location">
    <subcellularLocation>
        <location evidence="1">Nucleus</location>
    </subcellularLocation>
</comment>
<keyword evidence="4" id="KW-0653">Protein transport</keyword>
<dbReference type="PANTHER" id="PTHR12363:SF33">
    <property type="entry name" value="IMPORTIN-13"/>
    <property type="match status" value="1"/>
</dbReference>
<dbReference type="GO" id="GO:0006606">
    <property type="term" value="P:protein import into nucleus"/>
    <property type="evidence" value="ECO:0007669"/>
    <property type="project" value="TreeGrafter"/>
</dbReference>
<dbReference type="PANTHER" id="PTHR12363">
    <property type="entry name" value="TRANSPORTIN 3 AND IMPORTIN 13"/>
    <property type="match status" value="1"/>
</dbReference>
<dbReference type="Pfam" id="PF08389">
    <property type="entry name" value="Xpo1"/>
    <property type="match status" value="1"/>
</dbReference>
<dbReference type="InterPro" id="IPR057942">
    <property type="entry name" value="TPR_TNPO3_IPO13_3rd"/>
</dbReference>
<dbReference type="InterPro" id="IPR016024">
    <property type="entry name" value="ARM-type_fold"/>
</dbReference>
<dbReference type="PROSITE" id="PS50166">
    <property type="entry name" value="IMPORTIN_B_NT"/>
    <property type="match status" value="1"/>
</dbReference>
<dbReference type="Gene3D" id="1.25.10.10">
    <property type="entry name" value="Leucine-rich Repeat Variant"/>
    <property type="match status" value="1"/>
</dbReference>
<keyword evidence="5" id="KW-0539">Nucleus</keyword>
<comment type="similarity">
    <text evidence="2">Belongs to the importin beta family.</text>
</comment>
<protein>
    <recommendedName>
        <fullName evidence="7">Importin N-terminal domain-containing protein</fullName>
    </recommendedName>
</protein>
<dbReference type="Pfam" id="PF24138">
    <property type="entry name" value="TPR_TNPO3_IPO13_2nd"/>
    <property type="match status" value="1"/>
</dbReference>
<dbReference type="AlphaFoldDB" id="A0AAW1QCG6"/>
<name>A0AAW1QCG6_9CHLO</name>
<feature type="region of interest" description="Disordered" evidence="6">
    <location>
        <begin position="351"/>
        <end position="372"/>
    </location>
</feature>
<dbReference type="InterPro" id="IPR051345">
    <property type="entry name" value="Importin_beta-like_NTR"/>
</dbReference>
<gene>
    <name evidence="8" type="ORF">WJX74_008007</name>
</gene>
<reference evidence="8 9" key="1">
    <citation type="journal article" date="2024" name="Nat. Commun.">
        <title>Phylogenomics reveals the evolutionary origins of lichenization in chlorophyte algae.</title>
        <authorList>
            <person name="Puginier C."/>
            <person name="Libourel C."/>
            <person name="Otte J."/>
            <person name="Skaloud P."/>
            <person name="Haon M."/>
            <person name="Grisel S."/>
            <person name="Petersen M."/>
            <person name="Berrin J.G."/>
            <person name="Delaux P.M."/>
            <person name="Dal Grande F."/>
            <person name="Keller J."/>
        </authorList>
    </citation>
    <scope>NUCLEOTIDE SEQUENCE [LARGE SCALE GENOMIC DNA]</scope>
    <source>
        <strain evidence="8 9">SAG 2145</strain>
    </source>
</reference>
<keyword evidence="3" id="KW-0813">Transport</keyword>
<comment type="caution">
    <text evidence="8">The sequence shown here is derived from an EMBL/GenBank/DDBJ whole genome shotgun (WGS) entry which is preliminary data.</text>
</comment>
<evidence type="ECO:0000313" key="8">
    <source>
        <dbReference type="EMBL" id="KAK9818888.1"/>
    </source>
</evidence>
<dbReference type="InterPro" id="IPR001494">
    <property type="entry name" value="Importin-beta_N"/>
</dbReference>
<evidence type="ECO:0000256" key="3">
    <source>
        <dbReference type="ARBA" id="ARBA00022448"/>
    </source>
</evidence>
<proteinExistence type="inferred from homology"/>
<dbReference type="Pfam" id="PF03810">
    <property type="entry name" value="IBN_N"/>
    <property type="match status" value="1"/>
</dbReference>
<feature type="domain" description="Importin N-terminal" evidence="7">
    <location>
        <begin position="25"/>
        <end position="92"/>
    </location>
</feature>
<dbReference type="InterPro" id="IPR013598">
    <property type="entry name" value="Exportin-1/Importin-b-like"/>
</dbReference>
<dbReference type="InterPro" id="IPR011989">
    <property type="entry name" value="ARM-like"/>
</dbReference>
<evidence type="ECO:0000256" key="2">
    <source>
        <dbReference type="ARBA" id="ARBA00007991"/>
    </source>
</evidence>
<dbReference type="GO" id="GO:0005737">
    <property type="term" value="C:cytoplasm"/>
    <property type="evidence" value="ECO:0007669"/>
    <property type="project" value="TreeGrafter"/>
</dbReference>